<dbReference type="PANTHER" id="PTHR43094">
    <property type="entry name" value="AMINOTRANSFERASE"/>
    <property type="match status" value="1"/>
</dbReference>
<keyword evidence="4" id="KW-0032">Aminotransferase</keyword>
<organism evidence="4 5">
    <name type="scientific">Streptomyces umbrinus</name>
    <dbReference type="NCBI Taxonomy" id="67370"/>
    <lineage>
        <taxon>Bacteria</taxon>
        <taxon>Bacillati</taxon>
        <taxon>Actinomycetota</taxon>
        <taxon>Actinomycetes</taxon>
        <taxon>Kitasatosporales</taxon>
        <taxon>Streptomycetaceae</taxon>
        <taxon>Streptomyces</taxon>
        <taxon>Streptomyces phaeochromogenes group</taxon>
    </lineage>
</organism>
<comment type="caution">
    <text evidence="4">The sequence shown here is derived from an EMBL/GenBank/DDBJ whole genome shotgun (WGS) entry which is preliminary data.</text>
</comment>
<protein>
    <submittedName>
        <fullName evidence="4">Adenosylmethionine-8-amino-7-oxononanoate aminotransferase</fullName>
    </submittedName>
</protein>
<comment type="similarity">
    <text evidence="1 3">Belongs to the class-III pyridoxal-phosphate-dependent aminotransferase family.</text>
</comment>
<sequence length="443" mass="46774">MNRALTVREADRQHLWHPWSPLDSNHERLVLVEGDGSHVRDDHGRTFLDLRAGTLNATVGYSHPTVVQALSHQAGRLMTWDLAEVTTLPAAELAHRIASLLPPPLGRTLFCNSGSEATEAALKIARMWHHIEGCDERMVVLSYADGYHGATAAAIATTAAPFRREGTGPLPNGYAHLATPRCAGCASGTHHEHCRVPGAVEWEEQILAIGPENIAAVLVEPVLSVGGVIVPPPGRLHDLRALCDRYGMLLIVDEVATGYGRTGRLFGFEHDLNAQAAPDIVTTSKGLTGGYAPLAAVTVRDDIYSAFARDPLLGGLRHGHTTGGHATACAAALAVLDVIERDSLVAAAADRGSQLLALLQMLTECVGVRDVRGRGLMIGVEMASIELAEQVSRAAQDAGVLVRGFGPVLTVAPPLTISADEARMGAEVLTDAVRAATTVAVAS</sequence>
<evidence type="ECO:0000256" key="3">
    <source>
        <dbReference type="RuleBase" id="RU003560"/>
    </source>
</evidence>
<dbReference type="InterPro" id="IPR015421">
    <property type="entry name" value="PyrdxlP-dep_Trfase_major"/>
</dbReference>
<reference evidence="4 5" key="1">
    <citation type="submission" date="2023-07" db="EMBL/GenBank/DDBJ databases">
        <title>Comparative genomics of wheat-associated soil bacteria to identify genetic determinants of phenazine resistance.</title>
        <authorList>
            <person name="Mouncey N."/>
        </authorList>
    </citation>
    <scope>NUCLEOTIDE SEQUENCE [LARGE SCALE GENOMIC DNA]</scope>
    <source>
        <strain evidence="4 5">V2I4</strain>
    </source>
</reference>
<evidence type="ECO:0000313" key="5">
    <source>
        <dbReference type="Proteomes" id="UP001230328"/>
    </source>
</evidence>
<gene>
    <name evidence="4" type="ORF">QF035_009047</name>
</gene>
<dbReference type="EMBL" id="JAUSZI010000002">
    <property type="protein sequence ID" value="MDQ1031465.1"/>
    <property type="molecule type" value="Genomic_DNA"/>
</dbReference>
<dbReference type="SUPFAM" id="SSF53383">
    <property type="entry name" value="PLP-dependent transferases"/>
    <property type="match status" value="1"/>
</dbReference>
<dbReference type="InterPro" id="IPR049704">
    <property type="entry name" value="Aminotrans_3_PPA_site"/>
</dbReference>
<dbReference type="InterPro" id="IPR015424">
    <property type="entry name" value="PyrdxlP-dep_Trfase"/>
</dbReference>
<dbReference type="PIRSF" id="PIRSF000521">
    <property type="entry name" value="Transaminase_4ab_Lys_Orn"/>
    <property type="match status" value="1"/>
</dbReference>
<dbReference type="InterPro" id="IPR015422">
    <property type="entry name" value="PyrdxlP-dep_Trfase_small"/>
</dbReference>
<name>A0ABU0T6N1_9ACTN</name>
<dbReference type="GO" id="GO:0008483">
    <property type="term" value="F:transaminase activity"/>
    <property type="evidence" value="ECO:0007669"/>
    <property type="project" value="UniProtKB-KW"/>
</dbReference>
<keyword evidence="2 3" id="KW-0663">Pyridoxal phosphate</keyword>
<keyword evidence="5" id="KW-1185">Reference proteome</keyword>
<dbReference type="PROSITE" id="PS00600">
    <property type="entry name" value="AA_TRANSFER_CLASS_3"/>
    <property type="match status" value="1"/>
</dbReference>
<dbReference type="Proteomes" id="UP001230328">
    <property type="component" value="Unassembled WGS sequence"/>
</dbReference>
<evidence type="ECO:0000256" key="1">
    <source>
        <dbReference type="ARBA" id="ARBA00008954"/>
    </source>
</evidence>
<evidence type="ECO:0000256" key="2">
    <source>
        <dbReference type="ARBA" id="ARBA00022898"/>
    </source>
</evidence>
<keyword evidence="4" id="KW-0808">Transferase</keyword>
<accession>A0ABU0T6N1</accession>
<dbReference type="RefSeq" id="WP_307527630.1">
    <property type="nucleotide sequence ID" value="NZ_JAUSZI010000002.1"/>
</dbReference>
<dbReference type="InterPro" id="IPR005814">
    <property type="entry name" value="Aminotrans_3"/>
</dbReference>
<dbReference type="PANTHER" id="PTHR43094:SF1">
    <property type="entry name" value="AMINOTRANSFERASE CLASS-III"/>
    <property type="match status" value="1"/>
</dbReference>
<dbReference type="Gene3D" id="3.40.640.10">
    <property type="entry name" value="Type I PLP-dependent aspartate aminotransferase-like (Major domain)"/>
    <property type="match status" value="1"/>
</dbReference>
<dbReference type="Pfam" id="PF00202">
    <property type="entry name" value="Aminotran_3"/>
    <property type="match status" value="1"/>
</dbReference>
<dbReference type="CDD" id="cd00610">
    <property type="entry name" value="OAT_like"/>
    <property type="match status" value="1"/>
</dbReference>
<proteinExistence type="inferred from homology"/>
<evidence type="ECO:0000313" key="4">
    <source>
        <dbReference type="EMBL" id="MDQ1031465.1"/>
    </source>
</evidence>
<dbReference type="Gene3D" id="3.90.1150.10">
    <property type="entry name" value="Aspartate Aminotransferase, domain 1"/>
    <property type="match status" value="1"/>
</dbReference>